<sequence>MGRNTRRKRLLRAQEKVEVVPRREIPTLPDLPHDILHEIVSHLRPDEQHQWIEVQDQCFAQPQWSEDMDALCGTCKALGRVSDEVRLRVVHVRSTRREMKRTLKVLGEEKRWYVRYAIYLIDDTIQKSLANRPQHRSIVFTQAYETIKHNSTKKPINYSAFLVHFPNLAAVRHSAPLNHHPLSHQTALPDLQTLDITLRSAMLPPLTTKRRPVIRKLVLRNPTIGSRGSSSKNLARGIEPIASLVEELWVHLDSMTIPGKRKRNGKGTPLLLGCVGRVKWESLWSVGVVVNPSGWCSMEGEPLSLVSASQSPLVDVLTLPPQDHLAHFLARLGKTIKRIEIHTTISALINLILDVSPASRRSAEEEISAPEDILRRIDTFVTQVSSAIPTVEYCSVHVHRSAEHLAEAFELPNHGGKTLRYAASISHQTDPPEIHHSSRFFNPSDEETLQDLLHAREGPVEESEEVRDEGMDELRYERIEDVEGWETEEEWM</sequence>
<name>A0ACC2W298_9TREE</name>
<evidence type="ECO:0000313" key="2">
    <source>
        <dbReference type="Proteomes" id="UP001230649"/>
    </source>
</evidence>
<organism evidence="1 2">
    <name type="scientific">Naganishia adeliensis</name>
    <dbReference type="NCBI Taxonomy" id="92952"/>
    <lineage>
        <taxon>Eukaryota</taxon>
        <taxon>Fungi</taxon>
        <taxon>Dikarya</taxon>
        <taxon>Basidiomycota</taxon>
        <taxon>Agaricomycotina</taxon>
        <taxon>Tremellomycetes</taxon>
        <taxon>Filobasidiales</taxon>
        <taxon>Filobasidiaceae</taxon>
        <taxon>Naganishia</taxon>
    </lineage>
</organism>
<protein>
    <submittedName>
        <fullName evidence="1">Uncharacterized protein</fullName>
    </submittedName>
</protein>
<accession>A0ACC2W298</accession>
<dbReference type="Proteomes" id="UP001230649">
    <property type="component" value="Unassembled WGS sequence"/>
</dbReference>
<comment type="caution">
    <text evidence="1">The sequence shown here is derived from an EMBL/GenBank/DDBJ whole genome shotgun (WGS) entry which is preliminary data.</text>
</comment>
<gene>
    <name evidence="1" type="ORF">QFC20_004357</name>
</gene>
<evidence type="ECO:0000313" key="1">
    <source>
        <dbReference type="EMBL" id="KAJ9105222.1"/>
    </source>
</evidence>
<proteinExistence type="predicted"/>
<reference evidence="1" key="1">
    <citation type="submission" date="2023-04" db="EMBL/GenBank/DDBJ databases">
        <title>Draft Genome sequencing of Naganishia species isolated from polar environments using Oxford Nanopore Technology.</title>
        <authorList>
            <person name="Leo P."/>
            <person name="Venkateswaran K."/>
        </authorList>
    </citation>
    <scope>NUCLEOTIDE SEQUENCE</scope>
    <source>
        <strain evidence="1">MNA-CCFEE 5262</strain>
    </source>
</reference>
<keyword evidence="2" id="KW-1185">Reference proteome</keyword>
<dbReference type="EMBL" id="JASBWS010000049">
    <property type="protein sequence ID" value="KAJ9105222.1"/>
    <property type="molecule type" value="Genomic_DNA"/>
</dbReference>